<dbReference type="EMBL" id="QUSF01000329">
    <property type="protein sequence ID" value="RLV82929.1"/>
    <property type="molecule type" value="Genomic_DNA"/>
</dbReference>
<evidence type="ECO:0000313" key="3">
    <source>
        <dbReference type="Proteomes" id="UP000276834"/>
    </source>
</evidence>
<feature type="compositionally biased region" description="Gly residues" evidence="1">
    <location>
        <begin position="240"/>
        <end position="249"/>
    </location>
</feature>
<feature type="compositionally biased region" description="Pro residues" evidence="1">
    <location>
        <begin position="93"/>
        <end position="107"/>
    </location>
</feature>
<dbReference type="AlphaFoldDB" id="A0A3L8RTN9"/>
<feature type="region of interest" description="Disordered" evidence="1">
    <location>
        <begin position="506"/>
        <end position="527"/>
    </location>
</feature>
<organism evidence="2 3">
    <name type="scientific">Chloebia gouldiae</name>
    <name type="common">Gouldian finch</name>
    <name type="synonym">Erythrura gouldiae</name>
    <dbReference type="NCBI Taxonomy" id="44316"/>
    <lineage>
        <taxon>Eukaryota</taxon>
        <taxon>Metazoa</taxon>
        <taxon>Chordata</taxon>
        <taxon>Craniata</taxon>
        <taxon>Vertebrata</taxon>
        <taxon>Euteleostomi</taxon>
        <taxon>Archelosauria</taxon>
        <taxon>Archosauria</taxon>
        <taxon>Dinosauria</taxon>
        <taxon>Saurischia</taxon>
        <taxon>Theropoda</taxon>
        <taxon>Coelurosauria</taxon>
        <taxon>Aves</taxon>
        <taxon>Neognathae</taxon>
        <taxon>Neoaves</taxon>
        <taxon>Telluraves</taxon>
        <taxon>Australaves</taxon>
        <taxon>Passeriformes</taxon>
        <taxon>Passeroidea</taxon>
        <taxon>Passeridae</taxon>
        <taxon>Chloebia</taxon>
    </lineage>
</organism>
<reference evidence="2 3" key="1">
    <citation type="journal article" date="2018" name="Proc. R. Soc. B">
        <title>A non-coding region near Follistatin controls head colour polymorphism in the Gouldian finch.</title>
        <authorList>
            <person name="Toomey M.B."/>
            <person name="Marques C.I."/>
            <person name="Andrade P."/>
            <person name="Araujo P.M."/>
            <person name="Sabatino S."/>
            <person name="Gazda M.A."/>
            <person name="Afonso S."/>
            <person name="Lopes R.J."/>
            <person name="Corbo J.C."/>
            <person name="Carneiro M."/>
        </authorList>
    </citation>
    <scope>NUCLEOTIDE SEQUENCE [LARGE SCALE GENOMIC DNA]</scope>
    <source>
        <strain evidence="2">Red01</strain>
        <tissue evidence="2">Muscle</tissue>
    </source>
</reference>
<name>A0A3L8RTN9_CHLGU</name>
<evidence type="ECO:0000256" key="1">
    <source>
        <dbReference type="SAM" id="MobiDB-lite"/>
    </source>
</evidence>
<feature type="compositionally biased region" description="Polar residues" evidence="1">
    <location>
        <begin position="755"/>
        <end position="770"/>
    </location>
</feature>
<dbReference type="Proteomes" id="UP000276834">
    <property type="component" value="Unassembled WGS sequence"/>
</dbReference>
<sequence length="790" mass="81662">LILGGTGLILGAAISGPSNPNPFPGHAAPPAPAPPIAGCRHCQGYPRLGVPAGAPGALLSRGSRPRKPQLSRGSPNPGSPRRSCAVPTARPGAQPPPRGDPHPPAPPGLCRHPHRDPLKHLPGTPRCPSEGSCGSALEPCQLQTSPQKPQTQGAPGYLGRDPTPRAPAGWGRCSRAEAAAGAETPPASAPPPSLLLLPGQDAMGKSWRRFGGNNGKGVGEGAQGEDAMGKGWVTSKPSWGSGGLGGTMGRGWERGHRGRWDPLKVLRVTPGPPGPVPAPPVPCPCFFLPIIVCLWGRSPTSPFLGGIMTALSDIFMGPPLQAPVGDVLFPQGGFLGFKGRHSGRQRSLGGLGVSGGFGGPGRIWGYLGDAVDRAGTPVSVFREILGGLGVTPKPQGAPNAQGPPELPSPLDLLQAGDTSTRPPPPPSQGGCGRNLGVHAQVGGTPKVLGKEEHRELPGIPTGGLGRLNCVTIVRKQDSKGPAVPIPSKRGEILGWLGIGVLGGAAKGRNRGKGGSGGWERRKGLERGGCRVEPMPGMGVWGDGSAREWGFRGPSVLRNGADGWRIALPTSKPEQKGLTAQAEPGSSWPCRAEAFPRCWAQTDGAALLNTGAHRGTSSSCLWPPKAPRPKLGADRAGRDWQAPCWLCCPTCAHLGAPSASRDLRWQPWAPGGCARNGAGDSLSMGNFQMEKAAAENGGSGPRDLCQSHTLGEQRAQQEGQNQAKLGSRSSCSIALLEKALGWFKVLKGVEGREEATPNTAPVSQPPLSVSQKELDGLCSSLQQLSTRSWRS</sequence>
<proteinExistence type="predicted"/>
<feature type="non-terminal residue" evidence="2">
    <location>
        <position position="1"/>
    </location>
</feature>
<feature type="region of interest" description="Disordered" evidence="1">
    <location>
        <begin position="50"/>
        <end position="196"/>
    </location>
</feature>
<keyword evidence="3" id="KW-1185">Reference proteome</keyword>
<evidence type="ECO:0000313" key="2">
    <source>
        <dbReference type="EMBL" id="RLV82929.1"/>
    </source>
</evidence>
<feature type="compositionally biased region" description="Basic and acidic residues" evidence="1">
    <location>
        <begin position="518"/>
        <end position="527"/>
    </location>
</feature>
<accession>A0A3L8RTN9</accession>
<feature type="compositionally biased region" description="Low complexity" evidence="1">
    <location>
        <begin position="176"/>
        <end position="186"/>
    </location>
</feature>
<feature type="region of interest" description="Disordered" evidence="1">
    <location>
        <begin position="751"/>
        <end position="770"/>
    </location>
</feature>
<feature type="region of interest" description="Disordered" evidence="1">
    <location>
        <begin position="390"/>
        <end position="449"/>
    </location>
</feature>
<comment type="caution">
    <text evidence="2">The sequence shown here is derived from an EMBL/GenBank/DDBJ whole genome shotgun (WGS) entry which is preliminary data.</text>
</comment>
<feature type="region of interest" description="Disordered" evidence="1">
    <location>
        <begin position="215"/>
        <end position="256"/>
    </location>
</feature>
<protein>
    <submittedName>
        <fullName evidence="2">Uncharacterized protein</fullName>
    </submittedName>
</protein>
<feature type="compositionally biased region" description="Polar residues" evidence="1">
    <location>
        <begin position="141"/>
        <end position="153"/>
    </location>
</feature>
<gene>
    <name evidence="2" type="ORF">DV515_00016496</name>
</gene>